<dbReference type="RefSeq" id="WP_377332206.1">
    <property type="nucleotide sequence ID" value="NZ_JBHSGB010000005.1"/>
</dbReference>
<organism evidence="1 2">
    <name type="scientific">Rheinheimera marina</name>
    <dbReference type="NCBI Taxonomy" id="1774958"/>
    <lineage>
        <taxon>Bacteria</taxon>
        <taxon>Pseudomonadati</taxon>
        <taxon>Pseudomonadota</taxon>
        <taxon>Gammaproteobacteria</taxon>
        <taxon>Chromatiales</taxon>
        <taxon>Chromatiaceae</taxon>
        <taxon>Rheinheimera</taxon>
    </lineage>
</organism>
<dbReference type="Proteomes" id="UP001595962">
    <property type="component" value="Unassembled WGS sequence"/>
</dbReference>
<sequence length="83" mass="9105">MTAQEAVNLHTVAALVGRQCVVVGQVLGNGEAKLIFGEIVDPEDCVIDEQQGELLCVEYHENDDWHLELLQPQAPLVLLEVAQ</sequence>
<comment type="caution">
    <text evidence="1">The sequence shown here is derived from an EMBL/GenBank/DDBJ whole genome shotgun (WGS) entry which is preliminary data.</text>
</comment>
<evidence type="ECO:0000313" key="1">
    <source>
        <dbReference type="EMBL" id="MFC4654354.1"/>
    </source>
</evidence>
<reference evidence="2" key="1">
    <citation type="journal article" date="2019" name="Int. J. Syst. Evol. Microbiol.">
        <title>The Global Catalogue of Microorganisms (GCM) 10K type strain sequencing project: providing services to taxonomists for standard genome sequencing and annotation.</title>
        <authorList>
            <consortium name="The Broad Institute Genomics Platform"/>
            <consortium name="The Broad Institute Genome Sequencing Center for Infectious Disease"/>
            <person name="Wu L."/>
            <person name="Ma J."/>
        </authorList>
    </citation>
    <scope>NUCLEOTIDE SEQUENCE [LARGE SCALE GENOMIC DNA]</scope>
    <source>
        <strain evidence="2">DT28</strain>
    </source>
</reference>
<dbReference type="EMBL" id="JBHSGB010000005">
    <property type="protein sequence ID" value="MFC4654354.1"/>
    <property type="molecule type" value="Genomic_DNA"/>
</dbReference>
<proteinExistence type="predicted"/>
<name>A0ABV9JJA7_9GAMM</name>
<gene>
    <name evidence="1" type="ORF">ACFO3I_04850</name>
</gene>
<accession>A0ABV9JJA7</accession>
<evidence type="ECO:0000313" key="2">
    <source>
        <dbReference type="Proteomes" id="UP001595962"/>
    </source>
</evidence>
<keyword evidence="2" id="KW-1185">Reference proteome</keyword>
<protein>
    <submittedName>
        <fullName evidence="1">Uncharacterized protein</fullName>
    </submittedName>
</protein>